<evidence type="ECO:0008006" key="4">
    <source>
        <dbReference type="Google" id="ProtNLM"/>
    </source>
</evidence>
<keyword evidence="3" id="KW-1185">Reference proteome</keyword>
<dbReference type="AlphaFoldDB" id="A0A4R7EZT9"/>
<dbReference type="OrthoDB" id="1442861at2"/>
<organism evidence="2 3">
    <name type="scientific">Myroides indicus</name>
    <dbReference type="NCBI Taxonomy" id="1323422"/>
    <lineage>
        <taxon>Bacteria</taxon>
        <taxon>Pseudomonadati</taxon>
        <taxon>Bacteroidota</taxon>
        <taxon>Flavobacteriia</taxon>
        <taxon>Flavobacteriales</taxon>
        <taxon>Flavobacteriaceae</taxon>
        <taxon>Myroides</taxon>
    </lineage>
</organism>
<reference evidence="2 3" key="1">
    <citation type="submission" date="2019-03" db="EMBL/GenBank/DDBJ databases">
        <title>Genomic Encyclopedia of Archaeal and Bacterial Type Strains, Phase II (KMG-II): from individual species to whole genera.</title>
        <authorList>
            <person name="Goeker M."/>
        </authorList>
    </citation>
    <scope>NUCLEOTIDE SEQUENCE [LARGE SCALE GENOMIC DNA]</scope>
    <source>
        <strain evidence="2 3">DSM 28213</strain>
    </source>
</reference>
<evidence type="ECO:0000313" key="3">
    <source>
        <dbReference type="Proteomes" id="UP000295215"/>
    </source>
</evidence>
<sequence length="188" mass="21021">MKTLKHLKNIGLALFLGITISACSSSDDNNGGGGNFDHFKNVPKGEIVSVEKRFETLTGHAENAVSTNSTSTLAADTQKWWKYAEAYFEYECDGETEKDTIEEDGMYYAFYPNGRIYYKMGVTGTPIAHHGWAWVDDAKLKVRITPSDGESVIFEFTELNSKSIVYASYQSEQGCNVLTWERLVEIGN</sequence>
<evidence type="ECO:0000313" key="2">
    <source>
        <dbReference type="EMBL" id="TDS62046.1"/>
    </source>
</evidence>
<feature type="signal peptide" evidence="1">
    <location>
        <begin position="1"/>
        <end position="24"/>
    </location>
</feature>
<dbReference type="Proteomes" id="UP000295215">
    <property type="component" value="Unassembled WGS sequence"/>
</dbReference>
<name>A0A4R7EZT9_9FLAO</name>
<dbReference type="EMBL" id="SOAG01000007">
    <property type="protein sequence ID" value="TDS62046.1"/>
    <property type="molecule type" value="Genomic_DNA"/>
</dbReference>
<dbReference type="RefSeq" id="WP_133712060.1">
    <property type="nucleotide sequence ID" value="NZ_SOAG01000007.1"/>
</dbReference>
<protein>
    <recommendedName>
        <fullName evidence="4">Lipoprotein</fullName>
    </recommendedName>
</protein>
<gene>
    <name evidence="2" type="ORF">C8P70_10711</name>
</gene>
<keyword evidence="1" id="KW-0732">Signal</keyword>
<proteinExistence type="predicted"/>
<comment type="caution">
    <text evidence="2">The sequence shown here is derived from an EMBL/GenBank/DDBJ whole genome shotgun (WGS) entry which is preliminary data.</text>
</comment>
<accession>A0A4R7EZT9</accession>
<dbReference type="PROSITE" id="PS51257">
    <property type="entry name" value="PROKAR_LIPOPROTEIN"/>
    <property type="match status" value="1"/>
</dbReference>
<evidence type="ECO:0000256" key="1">
    <source>
        <dbReference type="SAM" id="SignalP"/>
    </source>
</evidence>
<feature type="chain" id="PRO_5020658558" description="Lipoprotein" evidence="1">
    <location>
        <begin position="25"/>
        <end position="188"/>
    </location>
</feature>